<feature type="domain" description="TMEM62 C-terminal" evidence="5">
    <location>
        <begin position="500"/>
        <end position="720"/>
    </location>
</feature>
<organism evidence="6 7">
    <name type="scientific">Stephania cephalantha</name>
    <dbReference type="NCBI Taxonomy" id="152367"/>
    <lineage>
        <taxon>Eukaryota</taxon>
        <taxon>Viridiplantae</taxon>
        <taxon>Streptophyta</taxon>
        <taxon>Embryophyta</taxon>
        <taxon>Tracheophyta</taxon>
        <taxon>Spermatophyta</taxon>
        <taxon>Magnoliopsida</taxon>
        <taxon>Ranunculales</taxon>
        <taxon>Menispermaceae</taxon>
        <taxon>Menispermoideae</taxon>
        <taxon>Cissampelideae</taxon>
        <taxon>Stephania</taxon>
    </lineage>
</organism>
<feature type="transmembrane region" description="Helical" evidence="1">
    <location>
        <begin position="684"/>
        <end position="701"/>
    </location>
</feature>
<name>A0AAP0PER2_9MAGN</name>
<evidence type="ECO:0000313" key="6">
    <source>
        <dbReference type="EMBL" id="KAK9141277.1"/>
    </source>
</evidence>
<feature type="domain" description="TMEM62 Ig-like" evidence="4">
    <location>
        <begin position="351"/>
        <end position="477"/>
    </location>
</feature>
<evidence type="ECO:0000256" key="1">
    <source>
        <dbReference type="SAM" id="Phobius"/>
    </source>
</evidence>
<dbReference type="Pfam" id="PF24394">
    <property type="entry name" value="TMEM62_C"/>
    <property type="match status" value="1"/>
</dbReference>
<dbReference type="EMBL" id="JBBNAG010000004">
    <property type="protein sequence ID" value="KAK9141277.1"/>
    <property type="molecule type" value="Genomic_DNA"/>
</dbReference>
<dbReference type="SUPFAM" id="SSF56300">
    <property type="entry name" value="Metallo-dependent phosphatases"/>
    <property type="match status" value="1"/>
</dbReference>
<sequence length="740" mass="84368">MNNNGIQKLGLLLLLLLYSSIPSLGISESNSRTVIDLKGSSGPDSVVWVVQLSDLHFSVHHPNRALDFKRFVGPALSLITPSLVLITGDLTDGKSKDLLKMKQNEEEWKEYQEVMEDVIGRSGLDKKIFYDLRGNHDSFGVPAVGGPFDYFTKYSINGGLGRKGNVHSVTIQSGGRKHLFVGFDSTMAVGLRGPTNLFGHPTDKLLSDIDYELSQWDSQSSEPVTKISFGHFPLSFSAVAESGRTLRDIFLKHSLSTYLCGHLHVKFGKNLKRHHQSSKGFFSSEQYFQLNMQQAPVASAVETKDCFNATQSIEEFWEYEMGDWRKSRRMRVLAIDSGHISFVDIDFTTEAKMTIILPTFPLDSRFISSSSYQHDYDCNSVDSSFFETVRALVFSKSVIVSVVARIYDTRPGHLHLIMEANMRKPENSTKEGLYSVPWNWKAFEDPSPDRFWLQIEASDISGRSTISELRPFSVNGVRMKIRWTWIEFLVMGCQWANLYYPIFWSVLLLLFSVLITSKALLSCSTKTYSHKNFIYERNFSSCLFWVLAEISSISSLWVTMILYFLYLIFFPWFGGQIFTEGDDRGYMRYKGWALNIPEASSKHTHLAHPDIMVIVLPHLCFVVLPTIFVTAALCVERTIYRERCLSLSGKKEDDYNHEADETERVTTDNHAQGNRSKLRGSNRWARKLLIVICLTVGWKHWQLCRAVTTAFEMNPFLHSPIYCFAIPLLLIYAVYRTATV</sequence>
<dbReference type="Pfam" id="PF00149">
    <property type="entry name" value="Metallophos"/>
    <property type="match status" value="1"/>
</dbReference>
<dbReference type="Pfam" id="PF24384">
    <property type="entry name" value="Ig_TMM62"/>
    <property type="match status" value="1"/>
</dbReference>
<reference evidence="6 7" key="1">
    <citation type="submission" date="2024-01" db="EMBL/GenBank/DDBJ databases">
        <title>Genome assemblies of Stephania.</title>
        <authorList>
            <person name="Yang L."/>
        </authorList>
    </citation>
    <scope>NUCLEOTIDE SEQUENCE [LARGE SCALE GENOMIC DNA]</scope>
    <source>
        <strain evidence="6">JXDWG</strain>
        <tissue evidence="6">Leaf</tissue>
    </source>
</reference>
<feature type="chain" id="PRO_5043050672" description="Metallophosphoesterase" evidence="2">
    <location>
        <begin position="26"/>
        <end position="740"/>
    </location>
</feature>
<dbReference type="Gene3D" id="3.60.21.10">
    <property type="match status" value="1"/>
</dbReference>
<dbReference type="GO" id="GO:0016787">
    <property type="term" value="F:hydrolase activity"/>
    <property type="evidence" value="ECO:0007669"/>
    <property type="project" value="InterPro"/>
</dbReference>
<dbReference type="PANTHER" id="PTHR14795">
    <property type="entry name" value="HELICASE RELATED"/>
    <property type="match status" value="1"/>
</dbReference>
<gene>
    <name evidence="6" type="ORF">Scep_010958</name>
</gene>
<dbReference type="Proteomes" id="UP001419268">
    <property type="component" value="Unassembled WGS sequence"/>
</dbReference>
<feature type="transmembrane region" description="Helical" evidence="1">
    <location>
        <begin position="498"/>
        <end position="521"/>
    </location>
</feature>
<feature type="transmembrane region" description="Helical" evidence="1">
    <location>
        <begin position="716"/>
        <end position="735"/>
    </location>
</feature>
<dbReference type="InterPro" id="IPR004843">
    <property type="entry name" value="Calcineurin-like_PHP"/>
</dbReference>
<keyword evidence="1" id="KW-1133">Transmembrane helix</keyword>
<keyword evidence="2" id="KW-0732">Signal</keyword>
<dbReference type="PANTHER" id="PTHR14795:SF0">
    <property type="entry name" value="TRANSMEMBRANE PROTEIN 62"/>
    <property type="match status" value="1"/>
</dbReference>
<protein>
    <recommendedName>
        <fullName evidence="8">Metallophosphoesterase</fullName>
    </recommendedName>
</protein>
<feature type="domain" description="Calcineurin-like phosphoesterase" evidence="3">
    <location>
        <begin position="49"/>
        <end position="265"/>
    </location>
</feature>
<dbReference type="InterPro" id="IPR056230">
    <property type="entry name" value="TMEM62_C"/>
</dbReference>
<keyword evidence="1" id="KW-0472">Membrane</keyword>
<dbReference type="InterPro" id="IPR056229">
    <property type="entry name" value="Ig_TMM62"/>
</dbReference>
<dbReference type="InterPro" id="IPR029052">
    <property type="entry name" value="Metallo-depent_PP-like"/>
</dbReference>
<evidence type="ECO:0000259" key="5">
    <source>
        <dbReference type="Pfam" id="PF24394"/>
    </source>
</evidence>
<evidence type="ECO:0000256" key="2">
    <source>
        <dbReference type="SAM" id="SignalP"/>
    </source>
</evidence>
<feature type="transmembrane region" description="Helical" evidence="1">
    <location>
        <begin position="611"/>
        <end position="635"/>
    </location>
</feature>
<evidence type="ECO:0000313" key="7">
    <source>
        <dbReference type="Proteomes" id="UP001419268"/>
    </source>
</evidence>
<comment type="caution">
    <text evidence="6">The sequence shown here is derived from an EMBL/GenBank/DDBJ whole genome shotgun (WGS) entry which is preliminary data.</text>
</comment>
<feature type="transmembrane region" description="Helical" evidence="1">
    <location>
        <begin position="542"/>
        <end position="569"/>
    </location>
</feature>
<accession>A0AAP0PER2</accession>
<proteinExistence type="predicted"/>
<evidence type="ECO:0000259" key="3">
    <source>
        <dbReference type="Pfam" id="PF00149"/>
    </source>
</evidence>
<evidence type="ECO:0008006" key="8">
    <source>
        <dbReference type="Google" id="ProtNLM"/>
    </source>
</evidence>
<keyword evidence="7" id="KW-1185">Reference proteome</keyword>
<evidence type="ECO:0000259" key="4">
    <source>
        <dbReference type="Pfam" id="PF24384"/>
    </source>
</evidence>
<feature type="signal peptide" evidence="2">
    <location>
        <begin position="1"/>
        <end position="25"/>
    </location>
</feature>
<dbReference type="AlphaFoldDB" id="A0AAP0PER2"/>
<keyword evidence="1" id="KW-0812">Transmembrane</keyword>